<dbReference type="Gene3D" id="3.30.1640.10">
    <property type="entry name" value="mini-chromosome maintenance (MCM) complex, chain A, domain 1"/>
    <property type="match status" value="1"/>
</dbReference>
<dbReference type="PhylomeDB" id="B3SE20"/>
<evidence type="ECO:0000313" key="14">
    <source>
        <dbReference type="EMBL" id="EDV19025.1"/>
    </source>
</evidence>
<dbReference type="Gene3D" id="2.40.50.140">
    <property type="entry name" value="Nucleic acid-binding proteins"/>
    <property type="match status" value="1"/>
</dbReference>
<dbReference type="InterPro" id="IPR012340">
    <property type="entry name" value="NA-bd_OB-fold"/>
</dbReference>
<dbReference type="EMBL" id="DS985338">
    <property type="protein sequence ID" value="EDV19025.1"/>
    <property type="molecule type" value="Genomic_DNA"/>
</dbReference>
<dbReference type="PANTHER" id="PTHR11630">
    <property type="entry name" value="DNA REPLICATION LICENSING FACTOR MCM FAMILY MEMBER"/>
    <property type="match status" value="1"/>
</dbReference>
<keyword evidence="3 10" id="KW-0235">DNA replication</keyword>
<dbReference type="OrthoDB" id="1744952at2759"/>
<feature type="compositionally biased region" description="Polar residues" evidence="11">
    <location>
        <begin position="439"/>
        <end position="448"/>
    </location>
</feature>
<protein>
    <recommendedName>
        <fullName evidence="10">DNA replication licensing factor MCM6</fullName>
        <ecNumber evidence="10">3.6.4.12</ecNumber>
    </recommendedName>
</protein>
<sequence length="545" mass="63629">MDSHAHLQWIQHHQQALRQRQEKLDDRRVQLVQRCRQIQSTQMMQHAQDELAQVMQQHGYQARLILTAMMNHHHEKETWNQFLHRHHITLQQFIGQFKRQRIPTWPPQFNNLDVKPPSHQAQLNLQHNHVHHWLGQLDDQLTMMEKEQWSDVTESSSGGESCDELDAADTAIVAQRTSFPTDVKQWYFHRGSIASRWTWIEFQKLRLEERLQHYTQMLEKLEDRHPVEAHCPTQLVRPERNTLTVSFKDIENFDSDLAVTIQQEYYRVFPYLCRAVRKCTQEQDKIPQEKEFFISFADFDTRHKVREMTTQKIGSLLKIRGQVVRTHPVHPELINGTFICLECQAVIKDVEQQMKFTQPVVCRNPACQNRSKFMLDVDKSIFVDFQKIRIQETQEELPRGSIPRSMEVILRAEAVEQAQAGDKCDITGTLIVVPDVSQLRTPGTTSEPASKRRTNDGYNNDGVSGLKSLGVRELSYKLSFLACNVTPVDAKFSGRDALGDEMTAERIKKQMTEHEWQKVYEMSSDKNLYQNLITSLFPTIHGTVL</sequence>
<evidence type="ECO:0000256" key="8">
    <source>
        <dbReference type="ARBA" id="ARBA00023125"/>
    </source>
</evidence>
<dbReference type="SUPFAM" id="SSF50249">
    <property type="entry name" value="Nucleic acid-binding proteins"/>
    <property type="match status" value="1"/>
</dbReference>
<comment type="similarity">
    <text evidence="2 10">Belongs to the MCM family.</text>
</comment>
<dbReference type="GO" id="GO:1902969">
    <property type="term" value="P:mitotic DNA replication"/>
    <property type="evidence" value="ECO:0000318"/>
    <property type="project" value="GO_Central"/>
</dbReference>
<evidence type="ECO:0000256" key="11">
    <source>
        <dbReference type="SAM" id="MobiDB-lite"/>
    </source>
</evidence>
<dbReference type="KEGG" id="tad:TRIADDRAFT_62527"/>
<name>B3SE20_TRIAD</name>
<dbReference type="STRING" id="10228.B3SE20"/>
<dbReference type="EC" id="3.6.4.12" evidence="10"/>
<keyword evidence="5 10" id="KW-0378">Hydrolase</keyword>
<evidence type="ECO:0000259" key="13">
    <source>
        <dbReference type="Pfam" id="PF17207"/>
    </source>
</evidence>
<dbReference type="Pfam" id="PF14551">
    <property type="entry name" value="MCM_N"/>
    <property type="match status" value="1"/>
</dbReference>
<evidence type="ECO:0000256" key="10">
    <source>
        <dbReference type="RuleBase" id="RU368064"/>
    </source>
</evidence>
<evidence type="ECO:0000256" key="5">
    <source>
        <dbReference type="ARBA" id="ARBA00022801"/>
    </source>
</evidence>
<evidence type="ECO:0000256" key="6">
    <source>
        <dbReference type="ARBA" id="ARBA00022806"/>
    </source>
</evidence>
<feature type="domain" description="MCM OB" evidence="13">
    <location>
        <begin position="304"/>
        <end position="434"/>
    </location>
</feature>
<evidence type="ECO:0000256" key="3">
    <source>
        <dbReference type="ARBA" id="ARBA00022705"/>
    </source>
</evidence>
<dbReference type="PANTHER" id="PTHR11630:SF43">
    <property type="entry name" value="DNA REPLICATION LICENSING FACTOR MCM6"/>
    <property type="match status" value="1"/>
</dbReference>
<dbReference type="InterPro" id="IPR008049">
    <property type="entry name" value="MCM6"/>
</dbReference>
<proteinExistence type="inferred from homology"/>
<evidence type="ECO:0000259" key="12">
    <source>
        <dbReference type="Pfam" id="PF14551"/>
    </source>
</evidence>
<reference evidence="14 15" key="1">
    <citation type="journal article" date="2008" name="Nature">
        <title>The Trichoplax genome and the nature of placozoans.</title>
        <authorList>
            <person name="Srivastava M."/>
            <person name="Begovic E."/>
            <person name="Chapman J."/>
            <person name="Putnam N.H."/>
            <person name="Hellsten U."/>
            <person name="Kawashima T."/>
            <person name="Kuo A."/>
            <person name="Mitros T."/>
            <person name="Salamov A."/>
            <person name="Carpenter M.L."/>
            <person name="Signorovitch A.Y."/>
            <person name="Moreno M.A."/>
            <person name="Kamm K."/>
            <person name="Grimwood J."/>
            <person name="Schmutz J."/>
            <person name="Shapiro H."/>
            <person name="Grigoriev I.V."/>
            <person name="Buss L.W."/>
            <person name="Schierwater B."/>
            <person name="Dellaporta S.L."/>
            <person name="Rokhsar D.S."/>
        </authorList>
    </citation>
    <scope>NUCLEOTIDE SEQUENCE [LARGE SCALE GENOMIC DNA]</scope>
    <source>
        <strain evidence="14 15">Grell-BS-1999</strain>
    </source>
</reference>
<evidence type="ECO:0000256" key="1">
    <source>
        <dbReference type="ARBA" id="ARBA00004123"/>
    </source>
</evidence>
<organism evidence="14 15">
    <name type="scientific">Trichoplax adhaerens</name>
    <name type="common">Trichoplax reptans</name>
    <dbReference type="NCBI Taxonomy" id="10228"/>
    <lineage>
        <taxon>Eukaryota</taxon>
        <taxon>Metazoa</taxon>
        <taxon>Placozoa</taxon>
        <taxon>Uniplacotomia</taxon>
        <taxon>Trichoplacea</taxon>
        <taxon>Trichoplacidae</taxon>
        <taxon>Trichoplax</taxon>
    </lineage>
</organism>
<dbReference type="InParanoid" id="B3SE20"/>
<dbReference type="FunFam" id="2.40.50.140:FF:000091">
    <property type="entry name" value="DNA helicase"/>
    <property type="match status" value="1"/>
</dbReference>
<dbReference type="GO" id="GO:0016787">
    <property type="term" value="F:hydrolase activity"/>
    <property type="evidence" value="ECO:0007669"/>
    <property type="project" value="UniProtKB-KW"/>
</dbReference>
<feature type="region of interest" description="Disordered" evidence="11">
    <location>
        <begin position="439"/>
        <end position="459"/>
    </location>
</feature>
<evidence type="ECO:0000256" key="7">
    <source>
        <dbReference type="ARBA" id="ARBA00022840"/>
    </source>
</evidence>
<dbReference type="Proteomes" id="UP000009022">
    <property type="component" value="Unassembled WGS sequence"/>
</dbReference>
<dbReference type="FunFam" id="2.20.28.10:FF:000003">
    <property type="entry name" value="DNA helicase"/>
    <property type="match status" value="1"/>
</dbReference>
<keyword evidence="10" id="KW-0131">Cell cycle</keyword>
<dbReference type="GO" id="GO:0006270">
    <property type="term" value="P:DNA replication initiation"/>
    <property type="evidence" value="ECO:0007669"/>
    <property type="project" value="UniProtKB-UniRule"/>
</dbReference>
<evidence type="ECO:0000256" key="9">
    <source>
        <dbReference type="ARBA" id="ARBA00023242"/>
    </source>
</evidence>
<keyword evidence="15" id="KW-1185">Reference proteome</keyword>
<comment type="subcellular location">
    <subcellularLocation>
        <location evidence="1 10">Nucleus</location>
    </subcellularLocation>
</comment>
<dbReference type="RefSeq" id="XP_002118490.1">
    <property type="nucleotide sequence ID" value="XM_002118454.1"/>
</dbReference>
<dbReference type="GO" id="GO:0000727">
    <property type="term" value="P:double-strand break repair via break-induced replication"/>
    <property type="evidence" value="ECO:0000318"/>
    <property type="project" value="GO_Central"/>
</dbReference>
<dbReference type="GO" id="GO:0003678">
    <property type="term" value="F:DNA helicase activity"/>
    <property type="evidence" value="ECO:0007669"/>
    <property type="project" value="UniProtKB-EC"/>
</dbReference>
<dbReference type="GO" id="GO:0003697">
    <property type="term" value="F:single-stranded DNA binding"/>
    <property type="evidence" value="ECO:0000318"/>
    <property type="project" value="GO_Central"/>
</dbReference>
<dbReference type="GeneID" id="6759704"/>
<keyword evidence="4 10" id="KW-0547">Nucleotide-binding</keyword>
<dbReference type="InterPro" id="IPR033762">
    <property type="entry name" value="MCM_OB"/>
</dbReference>
<evidence type="ECO:0000256" key="2">
    <source>
        <dbReference type="ARBA" id="ARBA00008010"/>
    </source>
</evidence>
<dbReference type="GO" id="GO:0005634">
    <property type="term" value="C:nucleus"/>
    <property type="evidence" value="ECO:0000318"/>
    <property type="project" value="GO_Central"/>
</dbReference>
<evidence type="ECO:0000256" key="4">
    <source>
        <dbReference type="ARBA" id="ARBA00022741"/>
    </source>
</evidence>
<feature type="domain" description="MCM N-terminal" evidence="12">
    <location>
        <begin position="234"/>
        <end position="297"/>
    </location>
</feature>
<dbReference type="Pfam" id="PF17207">
    <property type="entry name" value="MCM_OB"/>
    <property type="match status" value="1"/>
</dbReference>
<dbReference type="GO" id="GO:0005524">
    <property type="term" value="F:ATP binding"/>
    <property type="evidence" value="ECO:0007669"/>
    <property type="project" value="UniProtKB-UniRule"/>
</dbReference>
<dbReference type="Gene3D" id="2.20.28.10">
    <property type="match status" value="1"/>
</dbReference>
<dbReference type="eggNOG" id="KOG0480">
    <property type="taxonomic scope" value="Eukaryota"/>
</dbReference>
<keyword evidence="6 10" id="KW-0347">Helicase</keyword>
<dbReference type="HOGENOM" id="CLU_499992_0_0_1"/>
<dbReference type="PRINTS" id="PR01662">
    <property type="entry name" value="MCMPROTEIN6"/>
</dbReference>
<accession>B3SE20</accession>
<keyword evidence="7 10" id="KW-0067">ATP-binding</keyword>
<evidence type="ECO:0000313" key="15">
    <source>
        <dbReference type="Proteomes" id="UP000009022"/>
    </source>
</evidence>
<comment type="function">
    <text evidence="10">Acts as component of the MCM2-7 complex (MCM complex) which is the replicative helicase essential for 'once per cell cycle' DNA replication initiation and elongation in eukaryotic cells. The active ATPase sites in the MCM2-7 ring are formed through the interaction surfaces of two neighboring subunits such that a critical structure of a conserved arginine finger motif is provided in trans relative to the ATP-binding site of the Walker A box of the adjacent subunit. The six ATPase active sites, however, are likely to contribute differentially to the complex helicase activity.</text>
</comment>
<keyword evidence="9" id="KW-0539">Nucleus</keyword>
<dbReference type="InterPro" id="IPR027925">
    <property type="entry name" value="MCM_N"/>
</dbReference>
<comment type="subunit">
    <text evidence="10">Component of the MCM2-7 complex.</text>
</comment>
<dbReference type="SMART" id="SM00350">
    <property type="entry name" value="MCM"/>
    <property type="match status" value="1"/>
</dbReference>
<keyword evidence="8 10" id="KW-0238">DNA-binding</keyword>
<dbReference type="FunFam" id="3.30.1640.10:FF:000004">
    <property type="entry name" value="DNA helicase"/>
    <property type="match status" value="1"/>
</dbReference>
<dbReference type="AlphaFoldDB" id="B3SE20"/>
<comment type="catalytic activity">
    <reaction evidence="10">
        <text>ATP + H2O = ADP + phosphate + H(+)</text>
        <dbReference type="Rhea" id="RHEA:13065"/>
        <dbReference type="ChEBI" id="CHEBI:15377"/>
        <dbReference type="ChEBI" id="CHEBI:15378"/>
        <dbReference type="ChEBI" id="CHEBI:30616"/>
        <dbReference type="ChEBI" id="CHEBI:43474"/>
        <dbReference type="ChEBI" id="CHEBI:456216"/>
        <dbReference type="EC" id="3.6.4.12"/>
    </reaction>
</comment>
<dbReference type="CTD" id="6759704"/>
<dbReference type="InterPro" id="IPR031327">
    <property type="entry name" value="MCM"/>
</dbReference>
<gene>
    <name evidence="14" type="ORF">TRIADDRAFT_62527</name>
</gene>
<dbReference type="GO" id="GO:0042555">
    <property type="term" value="C:MCM complex"/>
    <property type="evidence" value="ECO:0000318"/>
    <property type="project" value="GO_Central"/>
</dbReference>